<evidence type="ECO:0000259" key="8">
    <source>
        <dbReference type="Pfam" id="PF01494"/>
    </source>
</evidence>
<dbReference type="GO" id="GO:0006744">
    <property type="term" value="P:ubiquinone biosynthetic process"/>
    <property type="evidence" value="ECO:0007669"/>
    <property type="project" value="UniProtKB-UniPathway"/>
</dbReference>
<keyword evidence="5" id="KW-0274">FAD</keyword>
<dbReference type="STRING" id="52442.SAMN05421880_10979"/>
<dbReference type="NCBIfam" id="NF005788">
    <property type="entry name" value="PRK07608.1-3"/>
    <property type="match status" value="1"/>
</dbReference>
<dbReference type="SUPFAM" id="SSF51905">
    <property type="entry name" value="FAD/NAD(P)-binding domain"/>
    <property type="match status" value="1"/>
</dbReference>
<dbReference type="PANTHER" id="PTHR43876">
    <property type="entry name" value="UBIQUINONE BIOSYNTHESIS MONOOXYGENASE COQ6, MITOCHONDRIAL"/>
    <property type="match status" value="1"/>
</dbReference>
<comment type="pathway">
    <text evidence="2">Cofactor biosynthesis; ubiquinone biosynthesis.</text>
</comment>
<dbReference type="PROSITE" id="PS01304">
    <property type="entry name" value="UBIH"/>
    <property type="match status" value="1"/>
</dbReference>
<name>A0A1I4NYW4_9PROT</name>
<dbReference type="InterPro" id="IPR018168">
    <property type="entry name" value="Ubi_Hdrlase_CS"/>
</dbReference>
<dbReference type="InterPro" id="IPR051205">
    <property type="entry name" value="UbiH/COQ6_monooxygenase"/>
</dbReference>
<evidence type="ECO:0000256" key="5">
    <source>
        <dbReference type="ARBA" id="ARBA00022827"/>
    </source>
</evidence>
<dbReference type="GO" id="GO:0071949">
    <property type="term" value="F:FAD binding"/>
    <property type="evidence" value="ECO:0007669"/>
    <property type="project" value="InterPro"/>
</dbReference>
<dbReference type="InterPro" id="IPR036188">
    <property type="entry name" value="FAD/NAD-bd_sf"/>
</dbReference>
<evidence type="ECO:0000256" key="3">
    <source>
        <dbReference type="ARBA" id="ARBA00005349"/>
    </source>
</evidence>
<dbReference type="NCBIfam" id="TIGR01988">
    <property type="entry name" value="Ubi-OHases"/>
    <property type="match status" value="1"/>
</dbReference>
<comment type="similarity">
    <text evidence="3">Belongs to the UbiH/COQ6 family.</text>
</comment>
<keyword evidence="4" id="KW-0285">Flavoprotein</keyword>
<feature type="domain" description="FAD-binding" evidence="8">
    <location>
        <begin position="3"/>
        <end position="339"/>
    </location>
</feature>
<evidence type="ECO:0000256" key="4">
    <source>
        <dbReference type="ARBA" id="ARBA00022630"/>
    </source>
</evidence>
<dbReference type="GO" id="GO:0004497">
    <property type="term" value="F:monooxygenase activity"/>
    <property type="evidence" value="ECO:0007669"/>
    <property type="project" value="UniProtKB-KW"/>
</dbReference>
<dbReference type="UniPathway" id="UPA00232"/>
<evidence type="ECO:0000256" key="1">
    <source>
        <dbReference type="ARBA" id="ARBA00001974"/>
    </source>
</evidence>
<organism evidence="9 10">
    <name type="scientific">Nitrosomonas nitrosa</name>
    <dbReference type="NCBI Taxonomy" id="52442"/>
    <lineage>
        <taxon>Bacteria</taxon>
        <taxon>Pseudomonadati</taxon>
        <taxon>Pseudomonadota</taxon>
        <taxon>Betaproteobacteria</taxon>
        <taxon>Nitrosomonadales</taxon>
        <taxon>Nitrosomonadaceae</taxon>
        <taxon>Nitrosomonas</taxon>
    </lineage>
</organism>
<dbReference type="Gene3D" id="3.50.50.60">
    <property type="entry name" value="FAD/NAD(P)-binding domain"/>
    <property type="match status" value="2"/>
</dbReference>
<dbReference type="Pfam" id="PF01494">
    <property type="entry name" value="FAD_binding_3"/>
    <property type="match status" value="1"/>
</dbReference>
<dbReference type="RefSeq" id="WP_090667705.1">
    <property type="nucleotide sequence ID" value="NZ_FOUF01000009.1"/>
</dbReference>
<evidence type="ECO:0000256" key="7">
    <source>
        <dbReference type="ARBA" id="ARBA00023033"/>
    </source>
</evidence>
<comment type="cofactor">
    <cofactor evidence="1">
        <name>FAD</name>
        <dbReference type="ChEBI" id="CHEBI:57692"/>
    </cofactor>
</comment>
<gene>
    <name evidence="9" type="ORF">SAMN05421880_10979</name>
</gene>
<keyword evidence="6" id="KW-0560">Oxidoreductase</keyword>
<dbReference type="InterPro" id="IPR002938">
    <property type="entry name" value="FAD-bd"/>
</dbReference>
<dbReference type="PANTHER" id="PTHR43876:SF7">
    <property type="entry name" value="UBIQUINONE BIOSYNTHESIS MONOOXYGENASE COQ6, MITOCHONDRIAL"/>
    <property type="match status" value="1"/>
</dbReference>
<reference evidence="9 10" key="1">
    <citation type="submission" date="2016-10" db="EMBL/GenBank/DDBJ databases">
        <authorList>
            <person name="de Groot N.N."/>
        </authorList>
    </citation>
    <scope>NUCLEOTIDE SEQUENCE [LARGE SCALE GENOMIC DNA]</scope>
    <source>
        <strain evidence="9 10">Nm146</strain>
    </source>
</reference>
<evidence type="ECO:0000256" key="2">
    <source>
        <dbReference type="ARBA" id="ARBA00004749"/>
    </source>
</evidence>
<dbReference type="Proteomes" id="UP000199561">
    <property type="component" value="Unassembled WGS sequence"/>
</dbReference>
<keyword evidence="7" id="KW-0503">Monooxygenase</keyword>
<dbReference type="PRINTS" id="PR00420">
    <property type="entry name" value="RNGMNOXGNASE"/>
</dbReference>
<sequence length="389" mass="42888">MKFDIVVIGGGLVGASLIAALKESGLKVALIESRAPAPIPEDAGWDSRIYAISPGSAAFLQSLGLWQQLAKERLTPIYEMKVFGDDGAARLDFSAYDSGLPELAFIAENRQLQNVVWNALTQLDENLTIFCPAQCVSLTWQESWVDLQLSDGNILQAALVIGADGVNSWVRKQAGIEVTQHAYHQIGLVANFSTQLPHYNTAYQWFRRDGVLAFLPLPNEHVSMVWSANESQANKLRALSDEALCQEVAVAANHTLGKLQLVTQPIGFPLNFVHVRTLVKPRLVLIGDAAHGIHPLAGQGVNLGLRDARELAGILINRGLQTDCGDYRLLRRYERARKEDILAMELVTDGLQKLFGSADPILIRLRNLGFEMTNRMPLLKNRLMQHALS</sequence>
<proteinExistence type="inferred from homology"/>
<evidence type="ECO:0000256" key="6">
    <source>
        <dbReference type="ARBA" id="ARBA00023002"/>
    </source>
</evidence>
<evidence type="ECO:0000313" key="9">
    <source>
        <dbReference type="EMBL" id="SFM20731.1"/>
    </source>
</evidence>
<dbReference type="GO" id="GO:0016705">
    <property type="term" value="F:oxidoreductase activity, acting on paired donors, with incorporation or reduction of molecular oxygen"/>
    <property type="evidence" value="ECO:0007669"/>
    <property type="project" value="InterPro"/>
</dbReference>
<protein>
    <submittedName>
        <fullName evidence="9">2-octaprenyl-3-methyl-6-methoxy-1,4-benzoquinol hydroxylase</fullName>
    </submittedName>
</protein>
<accession>A0A1I4NYW4</accession>
<dbReference type="EMBL" id="FOUF01000009">
    <property type="protein sequence ID" value="SFM20731.1"/>
    <property type="molecule type" value="Genomic_DNA"/>
</dbReference>
<dbReference type="InterPro" id="IPR010971">
    <property type="entry name" value="UbiH/COQ6"/>
</dbReference>
<keyword evidence="10" id="KW-1185">Reference proteome</keyword>
<evidence type="ECO:0000313" key="10">
    <source>
        <dbReference type="Proteomes" id="UP000199561"/>
    </source>
</evidence>
<dbReference type="AlphaFoldDB" id="A0A1I4NYW4"/>